<comment type="subcellular location">
    <subcellularLocation>
        <location evidence="1">Secreted</location>
        <location evidence="1">Extracellular space</location>
        <location evidence="1">Extracellular matrix</location>
    </subcellularLocation>
</comment>
<name>U3KAK7_FICAL</name>
<dbReference type="Gene3D" id="3.80.10.10">
    <property type="entry name" value="Ribonuclease Inhibitor"/>
    <property type="match status" value="3"/>
</dbReference>
<keyword evidence="11" id="KW-1015">Disulfide bond</keyword>
<evidence type="ECO:0000313" key="18">
    <source>
        <dbReference type="Proteomes" id="UP000016665"/>
    </source>
</evidence>
<dbReference type="SMART" id="SM00365">
    <property type="entry name" value="LRR_SD22"/>
    <property type="match status" value="4"/>
</dbReference>
<keyword evidence="7" id="KW-0433">Leucine-rich repeat</keyword>
<dbReference type="PROSITE" id="PS51450">
    <property type="entry name" value="LRR"/>
    <property type="match status" value="3"/>
</dbReference>
<sequence length="651" mass="73097">MEAFPKPPPFFPKSPPGWSFLHGDKEEDPTTPRSRSVHSRGFWGWIPSSPSSPAHPPTPPYPLSGPSSAMPWATALIVLLAALCGSSLGQYNEEEDLAWLQYYLRQSRASSYNYVPYYEEESPAYAYSYPSATDSEPEPEPEPPPNLHWDGGLSRTSTGFSQTSTVFSQISARDGGSTHISTGMEVFPKPPPVFPKSPPGMEAFPKPPPFFPKSPPGWSFLHGDKEEDPTTPRSRSVHSRGFWGWIPSSPSSPAHPPTPPYPLSGPSSAMPWATALIVLLAALCGSSLGQYNEEEDLAWLQYYLRQSRASSYNYVPYYEEESPAYAYSYPSATDSEPEPEPEPQQAAPWRCPQECDCPPNFSSAMYCDTRNLRYLPFVPSRMKYVYFQNNLITSIQEGAFDNATELEWLALHNNQIGSEKMGKRVFGKLQRLERLYMNNNNLTRLPSPLPRSLRELHLSYNHISKVPPNALEGLENLTALYLSHNFIFEMGASLKGLGSLILADLSYNNLRRVPDGLPASLEQLYLEYNYINAIPDDYFQVSPRLLYVRMSHNSLTNQGLSGNTFNSSSILELDLSYNRLQKIPRVNTNLENLYLQGNRIDEFSISSFCSVVDVMNYSRLQVLRLDGNEIKRNAVPPDAPLCLRRATVIEI</sequence>
<dbReference type="Pfam" id="PF01462">
    <property type="entry name" value="LRRNT"/>
    <property type="match status" value="1"/>
</dbReference>
<dbReference type="SMART" id="SM00013">
    <property type="entry name" value="LRRNT"/>
    <property type="match status" value="1"/>
</dbReference>
<dbReference type="SMART" id="SM00369">
    <property type="entry name" value="LRR_TYP"/>
    <property type="match status" value="8"/>
</dbReference>
<comment type="subunit">
    <text evidence="3">Binds to type I and type II collagen.</text>
</comment>
<dbReference type="Pfam" id="PF13855">
    <property type="entry name" value="LRR_8"/>
    <property type="match status" value="2"/>
</dbReference>
<keyword evidence="18" id="KW-1185">Reference proteome</keyword>
<dbReference type="SUPFAM" id="SSF52058">
    <property type="entry name" value="L domain-like"/>
    <property type="match status" value="1"/>
</dbReference>
<reference evidence="17" key="2">
    <citation type="submission" date="2025-09" db="UniProtKB">
        <authorList>
            <consortium name="Ensembl"/>
        </authorList>
    </citation>
    <scope>IDENTIFICATION</scope>
</reference>
<dbReference type="Pfam" id="PF00560">
    <property type="entry name" value="LRR_1"/>
    <property type="match status" value="1"/>
</dbReference>
<comment type="similarity">
    <text evidence="2">Belongs to the small leucine-rich proteoglycan (SLRP) family. SLRP class II subfamily.</text>
</comment>
<evidence type="ECO:0000256" key="12">
    <source>
        <dbReference type="ARBA" id="ARBA00023180"/>
    </source>
</evidence>
<dbReference type="InterPro" id="IPR050333">
    <property type="entry name" value="SLRP"/>
</dbReference>
<evidence type="ECO:0000256" key="9">
    <source>
        <dbReference type="ARBA" id="ARBA00022737"/>
    </source>
</evidence>
<dbReference type="GO" id="GO:0005615">
    <property type="term" value="C:extracellular space"/>
    <property type="evidence" value="ECO:0007669"/>
    <property type="project" value="TreeGrafter"/>
</dbReference>
<dbReference type="GeneTree" id="ENSGT00940000157007"/>
<feature type="region of interest" description="Disordered" evidence="15">
    <location>
        <begin position="128"/>
        <end position="161"/>
    </location>
</feature>
<dbReference type="PANTHER" id="PTHR45712">
    <property type="entry name" value="AGAP008170-PA"/>
    <property type="match status" value="1"/>
</dbReference>
<evidence type="ECO:0000256" key="4">
    <source>
        <dbReference type="ARBA" id="ARBA00018230"/>
    </source>
</evidence>
<evidence type="ECO:0000313" key="17">
    <source>
        <dbReference type="Ensembl" id="ENSFALP00000012061.2"/>
    </source>
</evidence>
<dbReference type="FunFam" id="3.80.10.10:FF:000073">
    <property type="entry name" value="Lumican"/>
    <property type="match status" value="1"/>
</dbReference>
<dbReference type="HOGENOM" id="CLU_000288_186_4_1"/>
<dbReference type="InterPro" id="IPR001611">
    <property type="entry name" value="Leu-rich_rpt"/>
</dbReference>
<evidence type="ECO:0000256" key="10">
    <source>
        <dbReference type="ARBA" id="ARBA00022974"/>
    </source>
</evidence>
<reference evidence="17" key="1">
    <citation type="submission" date="2025-08" db="UniProtKB">
        <authorList>
            <consortium name="Ensembl"/>
        </authorList>
    </citation>
    <scope>IDENTIFICATION</scope>
</reference>
<keyword evidence="12" id="KW-0325">Glycoprotein</keyword>
<dbReference type="PANTHER" id="PTHR45712:SF4">
    <property type="entry name" value="FIBROMODULIN"/>
    <property type="match status" value="1"/>
</dbReference>
<protein>
    <recommendedName>
        <fullName evidence="4">Fibromodulin</fullName>
    </recommendedName>
    <alternativeName>
        <fullName evidence="14">Keratan sulfate proteoglycan fibromodulin</fullName>
    </alternativeName>
</protein>
<comment type="function">
    <text evidence="13">Affects the rate of fibrils formation. May have a primary role in collagen fibrillogenesis.</text>
</comment>
<evidence type="ECO:0000256" key="5">
    <source>
        <dbReference type="ARBA" id="ARBA00022525"/>
    </source>
</evidence>
<evidence type="ECO:0000256" key="6">
    <source>
        <dbReference type="ARBA" id="ARBA00022530"/>
    </source>
</evidence>
<organism evidence="17 18">
    <name type="scientific">Ficedula albicollis</name>
    <name type="common">Collared flycatcher</name>
    <name type="synonym">Muscicapa albicollis</name>
    <dbReference type="NCBI Taxonomy" id="59894"/>
    <lineage>
        <taxon>Eukaryota</taxon>
        <taxon>Metazoa</taxon>
        <taxon>Chordata</taxon>
        <taxon>Craniata</taxon>
        <taxon>Vertebrata</taxon>
        <taxon>Euteleostomi</taxon>
        <taxon>Archelosauria</taxon>
        <taxon>Archosauria</taxon>
        <taxon>Dinosauria</taxon>
        <taxon>Saurischia</taxon>
        <taxon>Theropoda</taxon>
        <taxon>Coelurosauria</taxon>
        <taxon>Aves</taxon>
        <taxon>Neognathae</taxon>
        <taxon>Neoaves</taxon>
        <taxon>Telluraves</taxon>
        <taxon>Australaves</taxon>
        <taxon>Passeriformes</taxon>
        <taxon>Muscicapidae</taxon>
        <taxon>Ficedula</taxon>
    </lineage>
</organism>
<keyword evidence="6" id="KW-0272">Extracellular matrix</keyword>
<gene>
    <name evidence="17" type="primary">FMOD</name>
</gene>
<evidence type="ECO:0000256" key="2">
    <source>
        <dbReference type="ARBA" id="ARBA00005818"/>
    </source>
</evidence>
<dbReference type="SMART" id="SM00364">
    <property type="entry name" value="LRR_BAC"/>
    <property type="match status" value="4"/>
</dbReference>
<evidence type="ECO:0000256" key="3">
    <source>
        <dbReference type="ARBA" id="ARBA00011226"/>
    </source>
</evidence>
<keyword evidence="9" id="KW-0677">Repeat</keyword>
<dbReference type="STRING" id="59894.ENSFALP00000012061"/>
<keyword evidence="10" id="KW-0654">Proteoglycan</keyword>
<feature type="compositionally biased region" description="Pro residues" evidence="15">
    <location>
        <begin position="1"/>
        <end position="15"/>
    </location>
</feature>
<accession>U3KAK7</accession>
<feature type="region of interest" description="Disordered" evidence="15">
    <location>
        <begin position="1"/>
        <end position="37"/>
    </location>
</feature>
<evidence type="ECO:0000256" key="7">
    <source>
        <dbReference type="ARBA" id="ARBA00022614"/>
    </source>
</evidence>
<proteinExistence type="inferred from homology"/>
<evidence type="ECO:0000256" key="1">
    <source>
        <dbReference type="ARBA" id="ARBA00004498"/>
    </source>
</evidence>
<evidence type="ECO:0000256" key="13">
    <source>
        <dbReference type="ARBA" id="ARBA00025136"/>
    </source>
</evidence>
<keyword evidence="8" id="KW-0732">Signal</keyword>
<feature type="region of interest" description="Disordered" evidence="15">
    <location>
        <begin position="328"/>
        <end position="347"/>
    </location>
</feature>
<dbReference type="InterPro" id="IPR000372">
    <property type="entry name" value="LRRNT"/>
</dbReference>
<evidence type="ECO:0000259" key="16">
    <source>
        <dbReference type="SMART" id="SM00013"/>
    </source>
</evidence>
<evidence type="ECO:0000256" key="11">
    <source>
        <dbReference type="ARBA" id="ARBA00023157"/>
    </source>
</evidence>
<evidence type="ECO:0000256" key="14">
    <source>
        <dbReference type="ARBA" id="ARBA00032216"/>
    </source>
</evidence>
<dbReference type="InterPro" id="IPR032675">
    <property type="entry name" value="LRR_dom_sf"/>
</dbReference>
<dbReference type="AlphaFoldDB" id="U3KAK7"/>
<evidence type="ECO:0000256" key="8">
    <source>
        <dbReference type="ARBA" id="ARBA00022729"/>
    </source>
</evidence>
<dbReference type="InterPro" id="IPR003591">
    <property type="entry name" value="Leu-rich_rpt_typical-subtyp"/>
</dbReference>
<evidence type="ECO:0000256" key="15">
    <source>
        <dbReference type="SAM" id="MobiDB-lite"/>
    </source>
</evidence>
<dbReference type="eggNOG" id="KOG0619">
    <property type="taxonomic scope" value="Eukaryota"/>
</dbReference>
<keyword evidence="5" id="KW-0964">Secreted</keyword>
<dbReference type="Proteomes" id="UP000016665">
    <property type="component" value="Unplaced"/>
</dbReference>
<feature type="domain" description="LRRNT" evidence="16">
    <location>
        <begin position="350"/>
        <end position="384"/>
    </location>
</feature>
<dbReference type="Ensembl" id="ENSFALT00000012110.2">
    <property type="protein sequence ID" value="ENSFALP00000012061.2"/>
    <property type="gene ID" value="ENSFALG00000011556.2"/>
</dbReference>